<protein>
    <submittedName>
        <fullName evidence="2">Uncharacterized protein</fullName>
    </submittedName>
</protein>
<organism evidence="2 3">
    <name type="scientific">Porites lobata</name>
    <dbReference type="NCBI Taxonomy" id="104759"/>
    <lineage>
        <taxon>Eukaryota</taxon>
        <taxon>Metazoa</taxon>
        <taxon>Cnidaria</taxon>
        <taxon>Anthozoa</taxon>
        <taxon>Hexacorallia</taxon>
        <taxon>Scleractinia</taxon>
        <taxon>Fungiina</taxon>
        <taxon>Poritidae</taxon>
        <taxon>Porites</taxon>
    </lineage>
</organism>
<dbReference type="EMBL" id="CALNXK010000271">
    <property type="protein sequence ID" value="CAH3180197.1"/>
    <property type="molecule type" value="Genomic_DNA"/>
</dbReference>
<keyword evidence="3" id="KW-1185">Reference proteome</keyword>
<feature type="region of interest" description="Disordered" evidence="1">
    <location>
        <begin position="1"/>
        <end position="75"/>
    </location>
</feature>
<gene>
    <name evidence="2" type="ORF">PLOB_00023146</name>
</gene>
<name>A0ABN8RLT9_9CNID</name>
<evidence type="ECO:0000313" key="2">
    <source>
        <dbReference type="EMBL" id="CAH3180197.1"/>
    </source>
</evidence>
<reference evidence="2 3" key="1">
    <citation type="submission" date="2022-05" db="EMBL/GenBank/DDBJ databases">
        <authorList>
            <consortium name="Genoscope - CEA"/>
            <person name="William W."/>
        </authorList>
    </citation>
    <scope>NUCLEOTIDE SEQUENCE [LARGE SCALE GENOMIC DNA]</scope>
</reference>
<sequence length="102" mass="11763">METQTKFQNLPELKHLPVNEDKKGNLKPGDARSFGESRDPQEQDEEGIEYEQPFSQSHELNQKQEMGSQTELQDSLPELERISLHEVITADFRSLPLQTVIK</sequence>
<evidence type="ECO:0000313" key="3">
    <source>
        <dbReference type="Proteomes" id="UP001159405"/>
    </source>
</evidence>
<accession>A0ABN8RLT9</accession>
<dbReference type="Proteomes" id="UP001159405">
    <property type="component" value="Unassembled WGS sequence"/>
</dbReference>
<feature type="compositionally biased region" description="Polar residues" evidence="1">
    <location>
        <begin position="53"/>
        <end position="73"/>
    </location>
</feature>
<feature type="compositionally biased region" description="Basic and acidic residues" evidence="1">
    <location>
        <begin position="12"/>
        <end position="41"/>
    </location>
</feature>
<comment type="caution">
    <text evidence="2">The sequence shown here is derived from an EMBL/GenBank/DDBJ whole genome shotgun (WGS) entry which is preliminary data.</text>
</comment>
<proteinExistence type="predicted"/>
<evidence type="ECO:0000256" key="1">
    <source>
        <dbReference type="SAM" id="MobiDB-lite"/>
    </source>
</evidence>